<dbReference type="AlphaFoldDB" id="C1MPM8"/>
<dbReference type="PROSITE" id="PS00518">
    <property type="entry name" value="ZF_RING_1"/>
    <property type="match status" value="1"/>
</dbReference>
<evidence type="ECO:0000256" key="3">
    <source>
        <dbReference type="ARBA" id="ARBA00022833"/>
    </source>
</evidence>
<dbReference type="RefSeq" id="XP_003057982.1">
    <property type="nucleotide sequence ID" value="XM_003057936.1"/>
</dbReference>
<dbReference type="RefSeq" id="XP_003057608.1">
    <property type="nucleotide sequence ID" value="XM_003057562.1"/>
</dbReference>
<dbReference type="RefSeq" id="XP_003060639.1">
    <property type="nucleotide sequence ID" value="XM_003060593.1"/>
</dbReference>
<evidence type="ECO:0000256" key="2">
    <source>
        <dbReference type="ARBA" id="ARBA00022771"/>
    </source>
</evidence>
<dbReference type="EMBL" id="GG663742">
    <property type="protein sequence ID" value="EEH55408.1"/>
    <property type="molecule type" value="Genomic_DNA"/>
</dbReference>
<dbReference type="InterPro" id="IPR017907">
    <property type="entry name" value="Znf_RING_CS"/>
</dbReference>
<protein>
    <submittedName>
        <fullName evidence="5">Predicted protein</fullName>
    </submittedName>
</protein>
<dbReference type="KEGG" id="mpp:MICPUCDRAFT_56968"/>
<sequence>MPNNKKNKRNKQTAGKVCDVPYCVRKETPTMMFDDTNITCMKCDHFICSCCVEKNWKGTWTQEDFYKPKYELPGLKHELWKCPFCRATFDRFRPDGSGLEPELKTMTIGEFLGSL</sequence>
<accession>C1MPM8</accession>
<keyword evidence="2" id="KW-0863">Zinc-finger</keyword>
<gene>
    <name evidence="5" type="ORF">MICPUCDRAFT_56963</name>
    <name evidence="6" type="ORF">MICPUCDRAFT_56968</name>
    <name evidence="4" type="ORF">MICPUCDRAFT_60046</name>
</gene>
<dbReference type="GeneID" id="9683420"/>
<dbReference type="EMBL" id="GG663738">
    <property type="protein sequence ID" value="EEH57933.1"/>
    <property type="molecule type" value="Genomic_DNA"/>
</dbReference>
<reference evidence="5 7" key="1">
    <citation type="journal article" date="2009" name="Science">
        <title>Green evolution and dynamic adaptations revealed by genomes of the marine picoeukaryotes Micromonas.</title>
        <authorList>
            <person name="Worden A.Z."/>
            <person name="Lee J.H."/>
            <person name="Mock T."/>
            <person name="Rouze P."/>
            <person name="Simmons M.P."/>
            <person name="Aerts A.L."/>
            <person name="Allen A.E."/>
            <person name="Cuvelier M.L."/>
            <person name="Derelle E."/>
            <person name="Everett M.V."/>
            <person name="Foulon E."/>
            <person name="Grimwood J."/>
            <person name="Gundlach H."/>
            <person name="Henrissat B."/>
            <person name="Napoli C."/>
            <person name="McDonald S.M."/>
            <person name="Parker M.S."/>
            <person name="Rombauts S."/>
            <person name="Salamov A."/>
            <person name="Von Dassow P."/>
            <person name="Badger J.H."/>
            <person name="Coutinho P.M."/>
            <person name="Demir E."/>
            <person name="Dubchak I."/>
            <person name="Gentemann C."/>
            <person name="Eikrem W."/>
            <person name="Gready J.E."/>
            <person name="John U."/>
            <person name="Lanier W."/>
            <person name="Lindquist E.A."/>
            <person name="Lucas S."/>
            <person name="Mayer K.F."/>
            <person name="Moreau H."/>
            <person name="Not F."/>
            <person name="Otillar R."/>
            <person name="Panaud O."/>
            <person name="Pangilinan J."/>
            <person name="Paulsen I."/>
            <person name="Piegu B."/>
            <person name="Poliakov A."/>
            <person name="Robbens S."/>
            <person name="Schmutz J."/>
            <person name="Toulza E."/>
            <person name="Wyss T."/>
            <person name="Zelensky A."/>
            <person name="Zhou K."/>
            <person name="Armbrust E.V."/>
            <person name="Bhattacharya D."/>
            <person name="Goodenough U.W."/>
            <person name="Van de Peer Y."/>
            <person name="Grigoriev I.V."/>
        </authorList>
    </citation>
    <scope>NUCLEOTIDE SEQUENCE [LARGE SCALE GENOMIC DNA]</scope>
    <source>
        <strain evidence="5 7">CCMP1545</strain>
    </source>
</reference>
<dbReference type="GO" id="GO:0008270">
    <property type="term" value="F:zinc ion binding"/>
    <property type="evidence" value="ECO:0007669"/>
    <property type="project" value="UniProtKB-KW"/>
</dbReference>
<dbReference type="GeneID" id="9683039"/>
<dbReference type="Proteomes" id="UP000001876">
    <property type="component" value="Unassembled WGS sequence"/>
</dbReference>
<dbReference type="EMBL" id="GG663738">
    <property type="protein sequence ID" value="EEH57559.1"/>
    <property type="molecule type" value="Genomic_DNA"/>
</dbReference>
<evidence type="ECO:0000313" key="6">
    <source>
        <dbReference type="EMBL" id="EEH57933.1"/>
    </source>
</evidence>
<evidence type="ECO:0000313" key="7">
    <source>
        <dbReference type="Proteomes" id="UP000001876"/>
    </source>
</evidence>
<evidence type="ECO:0000256" key="1">
    <source>
        <dbReference type="ARBA" id="ARBA00022723"/>
    </source>
</evidence>
<organism evidence="7">
    <name type="scientific">Micromonas pusilla (strain CCMP1545)</name>
    <name type="common">Picoplanktonic green alga</name>
    <dbReference type="NCBI Taxonomy" id="564608"/>
    <lineage>
        <taxon>Eukaryota</taxon>
        <taxon>Viridiplantae</taxon>
        <taxon>Chlorophyta</taxon>
        <taxon>Mamiellophyceae</taxon>
        <taxon>Mamiellales</taxon>
        <taxon>Mamiellaceae</taxon>
        <taxon>Micromonas</taxon>
    </lineage>
</organism>
<proteinExistence type="predicted"/>
<dbReference type="KEGG" id="mpp:MICPUCDRAFT_56963"/>
<dbReference type="KEGG" id="mpp:MICPUCDRAFT_60046"/>
<keyword evidence="7" id="KW-1185">Reference proteome</keyword>
<dbReference type="GeneID" id="9686076"/>
<keyword evidence="3" id="KW-0862">Zinc</keyword>
<name>C1MPM8_MICPC</name>
<evidence type="ECO:0000313" key="5">
    <source>
        <dbReference type="EMBL" id="EEH57559.1"/>
    </source>
</evidence>
<keyword evidence="1" id="KW-0479">Metal-binding</keyword>
<evidence type="ECO:0000313" key="4">
    <source>
        <dbReference type="EMBL" id="EEH55408.1"/>
    </source>
</evidence>